<dbReference type="InterPro" id="IPR031025">
    <property type="entry name" value="LruC_dom"/>
</dbReference>
<evidence type="ECO:0000259" key="2">
    <source>
        <dbReference type="Pfam" id="PF16130"/>
    </source>
</evidence>
<evidence type="ECO:0000256" key="1">
    <source>
        <dbReference type="SAM" id="SignalP"/>
    </source>
</evidence>
<reference evidence="5 6" key="1">
    <citation type="submission" date="2015-09" db="EMBL/GenBank/DDBJ databases">
        <authorList>
            <consortium name="Pathogen Informatics"/>
        </authorList>
    </citation>
    <scope>NUCLEOTIDE SEQUENCE [LARGE SCALE GENOMIC DNA]</scope>
    <source>
        <strain evidence="3 5">2789STDY5834880</strain>
        <strain evidence="4 6">2789STDY5834946</strain>
    </source>
</reference>
<evidence type="ECO:0000313" key="6">
    <source>
        <dbReference type="Proteomes" id="UP000095725"/>
    </source>
</evidence>
<dbReference type="EMBL" id="CZBL01000003">
    <property type="protein sequence ID" value="CUP78392.1"/>
    <property type="molecule type" value="Genomic_DNA"/>
</dbReference>
<dbReference type="Proteomes" id="UP000095657">
    <property type="component" value="Unassembled WGS sequence"/>
</dbReference>
<evidence type="ECO:0000313" key="3">
    <source>
        <dbReference type="EMBL" id="CUP33609.1"/>
    </source>
</evidence>
<protein>
    <recommendedName>
        <fullName evidence="2">DUF4842 domain-containing protein</fullName>
    </recommendedName>
</protein>
<feature type="chain" id="PRO_5014251962" description="DUF4842 domain-containing protein" evidence="1">
    <location>
        <begin position="20"/>
        <end position="442"/>
    </location>
</feature>
<dbReference type="NCBIfam" id="TIGR04456">
    <property type="entry name" value="LruC_dom"/>
    <property type="match status" value="1"/>
</dbReference>
<evidence type="ECO:0000313" key="5">
    <source>
        <dbReference type="Proteomes" id="UP000095657"/>
    </source>
</evidence>
<dbReference type="Pfam" id="PF16130">
    <property type="entry name" value="DUF4842"/>
    <property type="match status" value="1"/>
</dbReference>
<dbReference type="InterPro" id="IPR032295">
    <property type="entry name" value="DUF4842"/>
</dbReference>
<dbReference type="Proteomes" id="UP000095725">
    <property type="component" value="Unassembled WGS sequence"/>
</dbReference>
<dbReference type="PROSITE" id="PS51257">
    <property type="entry name" value="PROKAR_LIPOPROTEIN"/>
    <property type="match status" value="1"/>
</dbReference>
<organism evidence="3 5">
    <name type="scientific">Bacteroides caccae</name>
    <dbReference type="NCBI Taxonomy" id="47678"/>
    <lineage>
        <taxon>Bacteria</taxon>
        <taxon>Pseudomonadati</taxon>
        <taxon>Bacteroidota</taxon>
        <taxon>Bacteroidia</taxon>
        <taxon>Bacteroidales</taxon>
        <taxon>Bacteroidaceae</taxon>
        <taxon>Bacteroides</taxon>
    </lineage>
</organism>
<proteinExistence type="predicted"/>
<dbReference type="RefSeq" id="WP_055171654.1">
    <property type="nucleotide sequence ID" value="NZ_CP081920.1"/>
</dbReference>
<sequence length="442" mass="50921">MKKKNILFATCLLGAFAFSSCEKNLYDESKQSEKEIKMTDLNIPEDFQWNLTQVTKGTTIANTQTKVSLFLDEKCSKDEKVATIPVYNKAINLPLSLPTYVKTIYAQYQSKSGKMITKSVAVNANGSYTLNIPDAIEANPTRAITRDNNKKDDDYNIEDDIKYDKERGVVYHPKKGWGTIMFEDQFPSLGDYDFNDFVANYQVLFEVSKAKEKDEYESKYIAIGLCLKAVGGVFPYNPYLRLKKIKNKNIESVMMSHYKTGEEIEVNLIDNKNPKGNLIIDCTPLVQNLDRRGSKYFNTERNALVTKEEDLPEIIIEIKLKEPKEIDDILEDDEFDLYLKRNDNGTEIHMNGIEPIAYQYPFNDKNLYPIYEDGEEEDDNYYYSNERLIWGLRVPGNVAHTIEKGDFLKAYKGFAKWAQSGGKNEQNWYNQGNADDNLLIHY</sequence>
<accession>A0A174MIT5</accession>
<gene>
    <name evidence="3" type="ORF">ERS852494_02009</name>
    <name evidence="4" type="ORF">ERS852558_00965</name>
</gene>
<dbReference type="STRING" id="47678.ERS852494_02009"/>
<feature type="domain" description="DUF4842" evidence="2">
    <location>
        <begin position="225"/>
        <end position="429"/>
    </location>
</feature>
<feature type="signal peptide" evidence="1">
    <location>
        <begin position="1"/>
        <end position="19"/>
    </location>
</feature>
<name>A0A174MIT5_9BACE</name>
<evidence type="ECO:0000313" key="4">
    <source>
        <dbReference type="EMBL" id="CUP78392.1"/>
    </source>
</evidence>
<dbReference type="AlphaFoldDB" id="A0A174MIT5"/>
<keyword evidence="1" id="KW-0732">Signal</keyword>
<dbReference type="EMBL" id="CZAI01000004">
    <property type="protein sequence ID" value="CUP33609.1"/>
    <property type="molecule type" value="Genomic_DNA"/>
</dbReference>